<dbReference type="Proteomes" id="UP000887565">
    <property type="component" value="Unplaced"/>
</dbReference>
<keyword evidence="1" id="KW-1185">Reference proteome</keyword>
<organism evidence="1 2">
    <name type="scientific">Romanomermis culicivorax</name>
    <name type="common">Nematode worm</name>
    <dbReference type="NCBI Taxonomy" id="13658"/>
    <lineage>
        <taxon>Eukaryota</taxon>
        <taxon>Metazoa</taxon>
        <taxon>Ecdysozoa</taxon>
        <taxon>Nematoda</taxon>
        <taxon>Enoplea</taxon>
        <taxon>Dorylaimia</taxon>
        <taxon>Mermithida</taxon>
        <taxon>Mermithoidea</taxon>
        <taxon>Mermithidae</taxon>
        <taxon>Romanomermis</taxon>
    </lineage>
</organism>
<reference evidence="2" key="1">
    <citation type="submission" date="2022-11" db="UniProtKB">
        <authorList>
            <consortium name="WormBaseParasite"/>
        </authorList>
    </citation>
    <scope>IDENTIFICATION</scope>
</reference>
<evidence type="ECO:0000313" key="2">
    <source>
        <dbReference type="WBParaSite" id="nRc.2.0.1.t04534-RA"/>
    </source>
</evidence>
<dbReference type="AlphaFoldDB" id="A0A915HS15"/>
<name>A0A915HS15_ROMCU</name>
<proteinExistence type="predicted"/>
<protein>
    <submittedName>
        <fullName evidence="2">Uncharacterized protein</fullName>
    </submittedName>
</protein>
<dbReference type="WBParaSite" id="nRc.2.0.1.t04534-RA">
    <property type="protein sequence ID" value="nRc.2.0.1.t04534-RA"/>
    <property type="gene ID" value="nRc.2.0.1.g04534"/>
</dbReference>
<accession>A0A915HS15</accession>
<sequence>MLEKCLNAFANQMALPSEREKPWALYGEKFSEVVRSTAGVLNTETYEMLENLNMVLTNIFFLN</sequence>
<evidence type="ECO:0000313" key="1">
    <source>
        <dbReference type="Proteomes" id="UP000887565"/>
    </source>
</evidence>